<keyword evidence="2 11" id="KW-0812">Transmembrane</keyword>
<evidence type="ECO:0000256" key="3">
    <source>
        <dbReference type="ARBA" id="ARBA00022729"/>
    </source>
</evidence>
<comment type="function">
    <text evidence="8">Required to protect lysosomal transporter MFSD1 from lysosomal proteolysis and for MFSD1 lysosomal localization.</text>
</comment>
<feature type="transmembrane region" description="Helical" evidence="11">
    <location>
        <begin position="385"/>
        <end position="413"/>
    </location>
</feature>
<dbReference type="Pfam" id="PF15065">
    <property type="entry name" value="NCU-G1"/>
    <property type="match status" value="1"/>
</dbReference>
<organism evidence="12">
    <name type="scientific">Mesocestoides corti</name>
    <name type="common">Flatworm</name>
    <dbReference type="NCBI Taxonomy" id="53468"/>
    <lineage>
        <taxon>Eukaryota</taxon>
        <taxon>Metazoa</taxon>
        <taxon>Spiralia</taxon>
        <taxon>Lophotrochozoa</taxon>
        <taxon>Platyhelminthes</taxon>
        <taxon>Cestoda</taxon>
        <taxon>Eucestoda</taxon>
        <taxon>Cyclophyllidea</taxon>
        <taxon>Mesocestoididae</taxon>
        <taxon>Mesocestoides</taxon>
    </lineage>
</organism>
<keyword evidence="3" id="KW-0732">Signal</keyword>
<evidence type="ECO:0000256" key="8">
    <source>
        <dbReference type="ARBA" id="ARBA00024176"/>
    </source>
</evidence>
<evidence type="ECO:0000256" key="11">
    <source>
        <dbReference type="SAM" id="Phobius"/>
    </source>
</evidence>
<reference evidence="12" key="1">
    <citation type="submission" date="2019-11" db="UniProtKB">
        <authorList>
            <consortium name="WormBaseParasite"/>
        </authorList>
    </citation>
    <scope>IDENTIFICATION</scope>
</reference>
<evidence type="ECO:0000256" key="2">
    <source>
        <dbReference type="ARBA" id="ARBA00022692"/>
    </source>
</evidence>
<dbReference type="InterPro" id="IPR029382">
    <property type="entry name" value="NCU-G1"/>
</dbReference>
<evidence type="ECO:0000313" key="12">
    <source>
        <dbReference type="WBParaSite" id="MCU_000939-RB"/>
    </source>
</evidence>
<dbReference type="WBParaSite" id="MCU_000939-RB">
    <property type="protein sequence ID" value="MCU_000939-RB"/>
    <property type="gene ID" value="MCU_000939"/>
</dbReference>
<protein>
    <submittedName>
        <fullName evidence="12">Lig_chan-Glu_bd domain-containing protein</fullName>
    </submittedName>
</protein>
<comment type="similarity">
    <text evidence="1">Belongs to the GLMP family.</text>
</comment>
<evidence type="ECO:0000256" key="6">
    <source>
        <dbReference type="ARBA" id="ARBA00023180"/>
    </source>
</evidence>
<proteinExistence type="inferred from homology"/>
<dbReference type="GO" id="GO:0005765">
    <property type="term" value="C:lysosomal membrane"/>
    <property type="evidence" value="ECO:0007669"/>
    <property type="project" value="UniProtKB-SubCell"/>
</dbReference>
<dbReference type="AlphaFoldDB" id="A0A5K3EJ31"/>
<comment type="subcellular location">
    <subcellularLocation>
        <location evidence="9">Lysosome membrane</location>
        <topology evidence="9">Single-pass type I membrane protein</topology>
        <orientation evidence="9">Lumenal side</orientation>
    </subcellularLocation>
</comment>
<evidence type="ECO:0000256" key="7">
    <source>
        <dbReference type="ARBA" id="ARBA00023228"/>
    </source>
</evidence>
<accession>A0A5K3EJ31</accession>
<dbReference type="PANTHER" id="PTHR31981:SF1">
    <property type="entry name" value="GLYCOSYLATED LYSOSOMAL MEMBRANE PROTEIN"/>
    <property type="match status" value="1"/>
</dbReference>
<evidence type="ECO:0000256" key="9">
    <source>
        <dbReference type="ARBA" id="ARBA00024189"/>
    </source>
</evidence>
<sequence>MLFYAYMAPFSWLKYFMYLCIFMSTKYTICQSQSLTASLNPHCEPCDPRRVSIFSVVYRDNSSSVHFIISSPKEKGTPSVFLTESTAGSDVHFDWAAILENTTTKQAVFLDNSSFSGVLFTFLYQYNDIHDNADISKVKNAVDRIPLSDCFWYIHKWDPEPHPETGLLSICLRCNDSLPSSFLDNKGFVELKFTLSKADRYADQAPHMFIVSGLAVQIKVTLSRLEKKWTNARWALGIALAANYSLPVDEPFRNSTEINISDESAPGTFEDVVIFLSNRSQTGRRQSYVTWKSVCYVDKTTTDLKNSRALTVSSQGGLEDQLTKALSKSLLPMLIGDVSTNTTTIRQLNLSFGEPGDGFYAASKYIHWTFMSAVDSPPREHYSAFVWSMIIITSVFLVAASVGFLYLLGYLVVSWRRRLNGYRVSLLDEAEA</sequence>
<keyword evidence="4 11" id="KW-1133">Transmembrane helix</keyword>
<evidence type="ECO:0000256" key="4">
    <source>
        <dbReference type="ARBA" id="ARBA00022989"/>
    </source>
</evidence>
<evidence type="ECO:0000256" key="1">
    <source>
        <dbReference type="ARBA" id="ARBA00010599"/>
    </source>
</evidence>
<dbReference type="PANTHER" id="PTHR31981">
    <property type="entry name" value="GLYCOSYLATED LYSOSOMAL MEMBRANE PROTEIN"/>
    <property type="match status" value="1"/>
</dbReference>
<keyword evidence="7" id="KW-0458">Lysosome</keyword>
<keyword evidence="5 11" id="KW-0472">Membrane</keyword>
<comment type="subunit">
    <text evidence="10">Interacts (via lumenal domain) with lysosomal protein MFSD1; the interaction starts while both proteins are still in the endoplasmic reticulum and is required for stabilization of MFSD1 in lysosomes but has no direct effect on its targeting to lysosomes or transporter activity.</text>
</comment>
<evidence type="ECO:0000256" key="10">
    <source>
        <dbReference type="ARBA" id="ARBA00044960"/>
    </source>
</evidence>
<evidence type="ECO:0000256" key="5">
    <source>
        <dbReference type="ARBA" id="ARBA00023136"/>
    </source>
</evidence>
<keyword evidence="6" id="KW-0325">Glycoprotein</keyword>
<name>A0A5K3EJ31_MESCO</name>